<evidence type="ECO:0000259" key="10">
    <source>
        <dbReference type="Pfam" id="PF11967"/>
    </source>
</evidence>
<reference evidence="11" key="2">
    <citation type="submission" date="2020-01" db="EMBL/GenBank/DDBJ databases">
        <authorList>
            <person name="Campanaro S."/>
        </authorList>
    </citation>
    <scope>NUCLEOTIDE SEQUENCE</scope>
    <source>
        <strain evidence="11">AS01afH2WH_6</strain>
    </source>
</reference>
<evidence type="ECO:0000256" key="2">
    <source>
        <dbReference type="ARBA" id="ARBA00007452"/>
    </source>
</evidence>
<dbReference type="RefSeq" id="WP_273173836.1">
    <property type="nucleotide sequence ID" value="NZ_JAAXZR010000021.1"/>
</dbReference>
<comment type="function">
    <text evidence="1 8">Involved in DNA repair and RecF pathway recombination.</text>
</comment>
<keyword evidence="5 8" id="KW-0233">DNA recombination</keyword>
<dbReference type="HAMAP" id="MF_00201">
    <property type="entry name" value="RecO"/>
    <property type="match status" value="1"/>
</dbReference>
<dbReference type="PANTHER" id="PTHR33991">
    <property type="entry name" value="DNA REPAIR PROTEIN RECO"/>
    <property type="match status" value="1"/>
</dbReference>
<dbReference type="Pfam" id="PF02565">
    <property type="entry name" value="RecO_C"/>
    <property type="match status" value="1"/>
</dbReference>
<dbReference type="InterPro" id="IPR012340">
    <property type="entry name" value="NA-bd_OB-fold"/>
</dbReference>
<feature type="domain" description="DNA replication/recombination mediator RecO N-terminal" evidence="10">
    <location>
        <begin position="1"/>
        <end position="79"/>
    </location>
</feature>
<evidence type="ECO:0000256" key="5">
    <source>
        <dbReference type="ARBA" id="ARBA00023172"/>
    </source>
</evidence>
<reference evidence="11" key="1">
    <citation type="journal article" date="2020" name="Biotechnol. Biofuels">
        <title>New insights from the biogas microbiome by comprehensive genome-resolved metagenomics of nearly 1600 species originating from multiple anaerobic digesters.</title>
        <authorList>
            <person name="Campanaro S."/>
            <person name="Treu L."/>
            <person name="Rodriguez-R L.M."/>
            <person name="Kovalovszki A."/>
            <person name="Ziels R.M."/>
            <person name="Maus I."/>
            <person name="Zhu X."/>
            <person name="Kougias P.G."/>
            <person name="Basile A."/>
            <person name="Luo G."/>
            <person name="Schluter A."/>
            <person name="Konstantinidis K.T."/>
            <person name="Angelidaki I."/>
        </authorList>
    </citation>
    <scope>NUCLEOTIDE SEQUENCE</scope>
    <source>
        <strain evidence="11">AS01afH2WH_6</strain>
    </source>
</reference>
<comment type="caution">
    <text evidence="11">The sequence shown here is derived from an EMBL/GenBank/DDBJ whole genome shotgun (WGS) entry which is preliminary data.</text>
</comment>
<dbReference type="Gene3D" id="2.40.50.140">
    <property type="entry name" value="Nucleic acid-binding proteins"/>
    <property type="match status" value="1"/>
</dbReference>
<dbReference type="NCBIfam" id="TIGR00613">
    <property type="entry name" value="reco"/>
    <property type="match status" value="1"/>
</dbReference>
<evidence type="ECO:0000256" key="6">
    <source>
        <dbReference type="ARBA" id="ARBA00023204"/>
    </source>
</evidence>
<dbReference type="Gene3D" id="1.20.1440.120">
    <property type="entry name" value="Recombination protein O, C-terminal domain"/>
    <property type="match status" value="1"/>
</dbReference>
<feature type="region of interest" description="Disordered" evidence="9">
    <location>
        <begin position="215"/>
        <end position="235"/>
    </location>
</feature>
<evidence type="ECO:0000256" key="8">
    <source>
        <dbReference type="HAMAP-Rule" id="MF_00201"/>
    </source>
</evidence>
<dbReference type="EMBL" id="JAAXZR010000021">
    <property type="protein sequence ID" value="NLT79871.1"/>
    <property type="molecule type" value="Genomic_DNA"/>
</dbReference>
<dbReference type="Pfam" id="PF11967">
    <property type="entry name" value="RecO_N"/>
    <property type="match status" value="1"/>
</dbReference>
<organism evidence="11 12">
    <name type="scientific">Bifidobacterium crudilactis</name>
    <dbReference type="NCBI Taxonomy" id="327277"/>
    <lineage>
        <taxon>Bacteria</taxon>
        <taxon>Bacillati</taxon>
        <taxon>Actinomycetota</taxon>
        <taxon>Actinomycetes</taxon>
        <taxon>Bifidobacteriales</taxon>
        <taxon>Bifidobacteriaceae</taxon>
        <taxon>Bifidobacterium</taxon>
    </lineage>
</organism>
<evidence type="ECO:0000313" key="11">
    <source>
        <dbReference type="EMBL" id="NLT79871.1"/>
    </source>
</evidence>
<dbReference type="SUPFAM" id="SSF50249">
    <property type="entry name" value="Nucleic acid-binding proteins"/>
    <property type="match status" value="1"/>
</dbReference>
<evidence type="ECO:0000256" key="9">
    <source>
        <dbReference type="SAM" id="MobiDB-lite"/>
    </source>
</evidence>
<dbReference type="InterPro" id="IPR037278">
    <property type="entry name" value="ARFGAP/RecO"/>
</dbReference>
<evidence type="ECO:0000256" key="1">
    <source>
        <dbReference type="ARBA" id="ARBA00003065"/>
    </source>
</evidence>
<dbReference type="PANTHER" id="PTHR33991:SF1">
    <property type="entry name" value="DNA REPAIR PROTEIN RECO"/>
    <property type="match status" value="1"/>
</dbReference>
<accession>A0A971CZT9</accession>
<gene>
    <name evidence="8 11" type="primary">recO</name>
    <name evidence="11" type="ORF">GXW98_06275</name>
</gene>
<dbReference type="Proteomes" id="UP000767327">
    <property type="component" value="Unassembled WGS sequence"/>
</dbReference>
<evidence type="ECO:0000313" key="12">
    <source>
        <dbReference type="Proteomes" id="UP000767327"/>
    </source>
</evidence>
<evidence type="ECO:0000256" key="4">
    <source>
        <dbReference type="ARBA" id="ARBA00022763"/>
    </source>
</evidence>
<evidence type="ECO:0000256" key="3">
    <source>
        <dbReference type="ARBA" id="ARBA00021310"/>
    </source>
</evidence>
<dbReference type="GO" id="GO:0006302">
    <property type="term" value="P:double-strand break repair"/>
    <property type="evidence" value="ECO:0007669"/>
    <property type="project" value="TreeGrafter"/>
</dbReference>
<name>A0A971CZT9_9BIFI</name>
<dbReference type="SUPFAM" id="SSF57863">
    <property type="entry name" value="ArfGap/RecO-like zinc finger"/>
    <property type="match status" value="1"/>
</dbReference>
<proteinExistence type="inferred from homology"/>
<evidence type="ECO:0000256" key="7">
    <source>
        <dbReference type="ARBA" id="ARBA00033409"/>
    </source>
</evidence>
<dbReference type="InterPro" id="IPR042242">
    <property type="entry name" value="RecO_C"/>
</dbReference>
<keyword evidence="6 8" id="KW-0234">DNA repair</keyword>
<sequence length="262" mass="28996">MSTYHDEGVVLTTAKLGEADRIITMLTKEHGKIRAVARGVRRSKSRFGARLEPFMRSDVLISQGRNLDRISQAASIASYADAICGDFDLYANGSVILETMNKLVNTEHESATEQYMLLVSALASLSRHRHDPHMISASYVMRSLALAGWLPRFDSCVVCGRSDGLEFFSVPAGGAMCVNDRTPEARGMTTQCRTQLKALVEGNWKLLDESSLQRCESEGEGDARTGSSRPNPDGDAQCARIVEEWGEYYLERPLRSLRLLDS</sequence>
<dbReference type="InterPro" id="IPR003717">
    <property type="entry name" value="RecO"/>
</dbReference>
<dbReference type="InterPro" id="IPR022572">
    <property type="entry name" value="DNA_rep/recomb_RecO_N"/>
</dbReference>
<protein>
    <recommendedName>
        <fullName evidence="3 8">DNA repair protein RecO</fullName>
    </recommendedName>
    <alternativeName>
        <fullName evidence="7 8">Recombination protein O</fullName>
    </alternativeName>
</protein>
<dbReference type="GO" id="GO:0043590">
    <property type="term" value="C:bacterial nucleoid"/>
    <property type="evidence" value="ECO:0007669"/>
    <property type="project" value="TreeGrafter"/>
</dbReference>
<keyword evidence="4 8" id="KW-0227">DNA damage</keyword>
<dbReference type="AlphaFoldDB" id="A0A971CZT9"/>
<comment type="similarity">
    <text evidence="2 8">Belongs to the RecO family.</text>
</comment>
<dbReference type="GO" id="GO:0006310">
    <property type="term" value="P:DNA recombination"/>
    <property type="evidence" value="ECO:0007669"/>
    <property type="project" value="UniProtKB-UniRule"/>
</dbReference>